<dbReference type="AlphaFoldDB" id="A0A917JD40"/>
<feature type="transmembrane region" description="Helical" evidence="2">
    <location>
        <begin position="66"/>
        <end position="85"/>
    </location>
</feature>
<keyword evidence="4" id="KW-1185">Reference proteome</keyword>
<feature type="region of interest" description="Disordered" evidence="1">
    <location>
        <begin position="1"/>
        <end position="20"/>
    </location>
</feature>
<evidence type="ECO:0000256" key="2">
    <source>
        <dbReference type="SAM" id="Phobius"/>
    </source>
</evidence>
<feature type="transmembrane region" description="Helical" evidence="2">
    <location>
        <begin position="35"/>
        <end position="54"/>
    </location>
</feature>
<dbReference type="EMBL" id="BMDO01000009">
    <property type="protein sequence ID" value="GGI51881.1"/>
    <property type="molecule type" value="Genomic_DNA"/>
</dbReference>
<keyword evidence="2" id="KW-0472">Membrane</keyword>
<accession>A0A917JD40</accession>
<keyword evidence="2" id="KW-0812">Transmembrane</keyword>
<evidence type="ECO:0008006" key="5">
    <source>
        <dbReference type="Google" id="ProtNLM"/>
    </source>
</evidence>
<comment type="caution">
    <text evidence="3">The sequence shown here is derived from an EMBL/GenBank/DDBJ whole genome shotgun (WGS) entry which is preliminary data.</text>
</comment>
<organism evidence="3 4">
    <name type="scientific">Mucilaginibacter galii</name>
    <dbReference type="NCBI Taxonomy" id="2005073"/>
    <lineage>
        <taxon>Bacteria</taxon>
        <taxon>Pseudomonadati</taxon>
        <taxon>Bacteroidota</taxon>
        <taxon>Sphingobacteriia</taxon>
        <taxon>Sphingobacteriales</taxon>
        <taxon>Sphingobacteriaceae</taxon>
        <taxon>Mucilaginibacter</taxon>
    </lineage>
</organism>
<dbReference type="Pfam" id="PF11297">
    <property type="entry name" value="DUF3098"/>
    <property type="match status" value="1"/>
</dbReference>
<dbReference type="RefSeq" id="WP_188417991.1">
    <property type="nucleotide sequence ID" value="NZ_BMDO01000009.1"/>
</dbReference>
<evidence type="ECO:0000256" key="1">
    <source>
        <dbReference type="SAM" id="MobiDB-lite"/>
    </source>
</evidence>
<feature type="compositionally biased region" description="Low complexity" evidence="1">
    <location>
        <begin position="1"/>
        <end position="17"/>
    </location>
</feature>
<dbReference type="Proteomes" id="UP000662074">
    <property type="component" value="Unassembled WGS sequence"/>
</dbReference>
<reference evidence="3" key="1">
    <citation type="journal article" date="2014" name="Int. J. Syst. Evol. Microbiol.">
        <title>Complete genome sequence of Corynebacterium casei LMG S-19264T (=DSM 44701T), isolated from a smear-ripened cheese.</title>
        <authorList>
            <consortium name="US DOE Joint Genome Institute (JGI-PGF)"/>
            <person name="Walter F."/>
            <person name="Albersmeier A."/>
            <person name="Kalinowski J."/>
            <person name="Ruckert C."/>
        </authorList>
    </citation>
    <scope>NUCLEOTIDE SEQUENCE</scope>
    <source>
        <strain evidence="3">CCM 8711</strain>
    </source>
</reference>
<name>A0A917JD40_9SPHI</name>
<proteinExistence type="predicted"/>
<keyword evidence="2" id="KW-1133">Transmembrane helix</keyword>
<dbReference type="InterPro" id="IPR021448">
    <property type="entry name" value="DUF3098"/>
</dbReference>
<sequence>MAQNTKPSYSASAPKPSILSESKPVAPVQFVFGKANYQLLAVSVLIVALGFVIMSGSTDIYSTTKIVIAPIVVLAGFGLAFYAIFKKPAA</sequence>
<evidence type="ECO:0000313" key="3">
    <source>
        <dbReference type="EMBL" id="GGI51881.1"/>
    </source>
</evidence>
<gene>
    <name evidence="3" type="ORF">GCM10011425_30930</name>
</gene>
<protein>
    <recommendedName>
        <fullName evidence="5">DUF3098 domain-containing protein</fullName>
    </recommendedName>
</protein>
<evidence type="ECO:0000313" key="4">
    <source>
        <dbReference type="Proteomes" id="UP000662074"/>
    </source>
</evidence>
<reference evidence="3" key="2">
    <citation type="submission" date="2020-09" db="EMBL/GenBank/DDBJ databases">
        <authorList>
            <person name="Sun Q."/>
            <person name="Sedlacek I."/>
        </authorList>
    </citation>
    <scope>NUCLEOTIDE SEQUENCE</scope>
    <source>
        <strain evidence="3">CCM 8711</strain>
    </source>
</reference>